<gene>
    <name evidence="1" type="ORF">Lste_0875</name>
</gene>
<evidence type="ECO:0000313" key="2">
    <source>
        <dbReference type="Proteomes" id="UP000054926"/>
    </source>
</evidence>
<reference evidence="1 2" key="1">
    <citation type="submission" date="2015-11" db="EMBL/GenBank/DDBJ databases">
        <title>Genomic analysis of 38 Legionella species identifies large and diverse effector repertoires.</title>
        <authorList>
            <person name="Burstein D."/>
            <person name="Amaro F."/>
            <person name="Zusman T."/>
            <person name="Lifshitz Z."/>
            <person name="Cohen O."/>
            <person name="Gilbert J.A."/>
            <person name="Pupko T."/>
            <person name="Shuman H.A."/>
            <person name="Segal G."/>
        </authorList>
    </citation>
    <scope>NUCLEOTIDE SEQUENCE [LARGE SCALE GENOMIC DNA]</scope>
    <source>
        <strain evidence="1 2">IMVS3376</strain>
    </source>
</reference>
<name>A0A0W0ZEX1_9GAMM</name>
<dbReference type="STRING" id="947033.Lste_0875"/>
<organism evidence="1 2">
    <name type="scientific">Legionella steelei</name>
    <dbReference type="NCBI Taxonomy" id="947033"/>
    <lineage>
        <taxon>Bacteria</taxon>
        <taxon>Pseudomonadati</taxon>
        <taxon>Pseudomonadota</taxon>
        <taxon>Gammaproteobacteria</taxon>
        <taxon>Legionellales</taxon>
        <taxon>Legionellaceae</taxon>
        <taxon>Legionella</taxon>
    </lineage>
</organism>
<evidence type="ECO:0000313" key="1">
    <source>
        <dbReference type="EMBL" id="KTD67717.1"/>
    </source>
</evidence>
<comment type="caution">
    <text evidence="1">The sequence shown here is derived from an EMBL/GenBank/DDBJ whole genome shotgun (WGS) entry which is preliminary data.</text>
</comment>
<keyword evidence="2" id="KW-1185">Reference proteome</keyword>
<protein>
    <submittedName>
        <fullName evidence="1">Uncharacterized protein</fullName>
    </submittedName>
</protein>
<sequence>MMLKLMRPFTVKSPLFFQSSSFSSQAATNPAFRVRLMEKGGDRIGVITSKENDVEKLSKLKEELAAKDYEVYSVRPDEIMVVQSKAKFLKDINDSAKAIENNASKLTP</sequence>
<dbReference type="OrthoDB" id="5657179at2"/>
<dbReference type="PATRIC" id="fig|947033.5.peg.934"/>
<dbReference type="Proteomes" id="UP000054926">
    <property type="component" value="Unassembled WGS sequence"/>
</dbReference>
<dbReference type="RefSeq" id="WP_058509868.1">
    <property type="nucleotide sequence ID" value="NZ_DAIOMV010000018.1"/>
</dbReference>
<proteinExistence type="predicted"/>
<dbReference type="EMBL" id="LNYY01000019">
    <property type="protein sequence ID" value="KTD67717.1"/>
    <property type="molecule type" value="Genomic_DNA"/>
</dbReference>
<dbReference type="AlphaFoldDB" id="A0A0W0ZEX1"/>
<accession>A0A0W0ZEX1</accession>